<dbReference type="AlphaFoldDB" id="A0A1G7WAS2"/>
<evidence type="ECO:0000313" key="3">
    <source>
        <dbReference type="EMBL" id="SDG68180.1"/>
    </source>
</evidence>
<protein>
    <recommendedName>
        <fullName evidence="5">DUF3298 domain-containing protein</fullName>
    </recommendedName>
</protein>
<feature type="domain" description="DUF3298" evidence="1">
    <location>
        <begin position="191"/>
        <end position="264"/>
    </location>
</feature>
<organism evidence="3 4">
    <name type="scientific">Desulfosporosinus hippei DSM 8344</name>
    <dbReference type="NCBI Taxonomy" id="1121419"/>
    <lineage>
        <taxon>Bacteria</taxon>
        <taxon>Bacillati</taxon>
        <taxon>Bacillota</taxon>
        <taxon>Clostridia</taxon>
        <taxon>Eubacteriales</taxon>
        <taxon>Desulfitobacteriaceae</taxon>
        <taxon>Desulfosporosinus</taxon>
    </lineage>
</organism>
<feature type="domain" description="Deacetylase PdaC" evidence="2">
    <location>
        <begin position="71"/>
        <end position="165"/>
    </location>
</feature>
<dbReference type="Pfam" id="PF11738">
    <property type="entry name" value="DUF3298"/>
    <property type="match status" value="1"/>
</dbReference>
<dbReference type="EMBL" id="FNCP01000005">
    <property type="protein sequence ID" value="SDG68180.1"/>
    <property type="molecule type" value="Genomic_DNA"/>
</dbReference>
<dbReference type="InterPro" id="IPR037126">
    <property type="entry name" value="PdaC/RsiV-like_sf"/>
</dbReference>
<gene>
    <name evidence="3" type="ORF">SAMN05443529_10562</name>
</gene>
<evidence type="ECO:0000259" key="2">
    <source>
        <dbReference type="Pfam" id="PF13739"/>
    </source>
</evidence>
<reference evidence="4" key="1">
    <citation type="submission" date="2016-10" db="EMBL/GenBank/DDBJ databases">
        <authorList>
            <person name="Varghese N."/>
            <person name="Submissions S."/>
        </authorList>
    </citation>
    <scope>NUCLEOTIDE SEQUENCE [LARGE SCALE GENOMIC DNA]</scope>
    <source>
        <strain evidence="4">DSM 8344</strain>
    </source>
</reference>
<dbReference type="RefSeq" id="WP_092331195.1">
    <property type="nucleotide sequence ID" value="NZ_FNCP01000005.1"/>
</dbReference>
<proteinExistence type="predicted"/>
<dbReference type="PROSITE" id="PS51257">
    <property type="entry name" value="PROKAR_LIPOPROTEIN"/>
    <property type="match status" value="1"/>
</dbReference>
<dbReference type="InterPro" id="IPR021729">
    <property type="entry name" value="DUF3298"/>
</dbReference>
<dbReference type="Gene3D" id="3.90.640.20">
    <property type="entry name" value="Heat-shock cognate protein, ATPase"/>
    <property type="match status" value="1"/>
</dbReference>
<dbReference type="Pfam" id="PF13739">
    <property type="entry name" value="PdaC"/>
    <property type="match status" value="1"/>
</dbReference>
<evidence type="ECO:0000259" key="1">
    <source>
        <dbReference type="Pfam" id="PF11738"/>
    </source>
</evidence>
<dbReference type="Proteomes" id="UP000198656">
    <property type="component" value="Unassembled WGS sequence"/>
</dbReference>
<dbReference type="STRING" id="1121419.SAMN05443529_10562"/>
<sequence>MGKTRIFLLKSLIGLLMLGLILTGCGTKEANNQPSSSGDTSQQDRAMTALVIERKVHTEAYRDDQDGSVLLYLKITYPEIRNPENNPGISKINEYYSKQCDSFLGNALGDGLEMARADKEVALSGGFEFRPHAYERSTEIYYNGNDLLSVVNLVYENTGGAHPNSGWLSETFDVKTGMRLTLADILGGSSEEALEKVYQTVLAKIKETEGTENFVYQENYADNVRRSYSEDDFVLTSNSLMVYYQPYAIAAYVAGIPKFDLPYSQMKTPPLNIPTLPNSQLERDLYSQVGYLLERNKEAFYEIFGLSMLPMDIPEKRGDNEVLFPVIDRRFVNYADFEQFVRGTYIRSEADLLLSNGKYQNVEGKLYGDISKDAGLGYYVNWNDYSYVLETINETSAKLTIFTTDDSPAGKKNMTITVGLQEVNGVWLLEKVVE</sequence>
<evidence type="ECO:0008006" key="5">
    <source>
        <dbReference type="Google" id="ProtNLM"/>
    </source>
</evidence>
<evidence type="ECO:0000313" key="4">
    <source>
        <dbReference type="Proteomes" id="UP000198656"/>
    </source>
</evidence>
<accession>A0A1G7WAS2</accession>
<name>A0A1G7WAS2_9FIRM</name>
<keyword evidence="4" id="KW-1185">Reference proteome</keyword>
<dbReference type="OrthoDB" id="5637at2"/>
<dbReference type="Gene3D" id="3.30.565.40">
    <property type="entry name" value="Fervidobacterium nodosum Rt17-B1 like"/>
    <property type="match status" value="1"/>
</dbReference>
<dbReference type="InterPro" id="IPR025303">
    <property type="entry name" value="PdaC"/>
</dbReference>